<dbReference type="EMBL" id="JBIGHY010000005">
    <property type="protein sequence ID" value="MFG6415312.1"/>
    <property type="molecule type" value="Genomic_DNA"/>
</dbReference>
<accession>A0ABW7EPE1</accession>
<dbReference type="InterPro" id="IPR052530">
    <property type="entry name" value="NAD(P)H_nitroreductase"/>
</dbReference>
<dbReference type="Gene3D" id="3.40.109.10">
    <property type="entry name" value="NADH Oxidase"/>
    <property type="match status" value="1"/>
</dbReference>
<evidence type="ECO:0000256" key="7">
    <source>
        <dbReference type="ARBA" id="ARBA00023027"/>
    </source>
</evidence>
<organism evidence="10 11">
    <name type="scientific">Pelomonas dachongensis</name>
    <dbReference type="NCBI Taxonomy" id="3299029"/>
    <lineage>
        <taxon>Bacteria</taxon>
        <taxon>Pseudomonadati</taxon>
        <taxon>Pseudomonadota</taxon>
        <taxon>Betaproteobacteria</taxon>
        <taxon>Burkholderiales</taxon>
        <taxon>Sphaerotilaceae</taxon>
        <taxon>Roseateles</taxon>
    </lineage>
</organism>
<evidence type="ECO:0000259" key="9">
    <source>
        <dbReference type="Pfam" id="PF00881"/>
    </source>
</evidence>
<dbReference type="SUPFAM" id="SSF55469">
    <property type="entry name" value="FMN-dependent nitroreductase-like"/>
    <property type="match status" value="1"/>
</dbReference>
<evidence type="ECO:0000256" key="1">
    <source>
        <dbReference type="ARBA" id="ARBA00001917"/>
    </source>
</evidence>
<comment type="similarity">
    <text evidence="2 8">Belongs to the nitroreductase family.</text>
</comment>
<keyword evidence="7 8" id="KW-0520">NAD</keyword>
<comment type="caution">
    <text evidence="10">The sequence shown here is derived from an EMBL/GenBank/DDBJ whole genome shotgun (WGS) entry which is preliminary data.</text>
</comment>
<keyword evidence="6 8" id="KW-0560">Oxidoreductase</keyword>
<evidence type="ECO:0000256" key="8">
    <source>
        <dbReference type="PIRNR" id="PIRNR000232"/>
    </source>
</evidence>
<evidence type="ECO:0000256" key="4">
    <source>
        <dbReference type="ARBA" id="ARBA00022643"/>
    </source>
</evidence>
<evidence type="ECO:0000313" key="10">
    <source>
        <dbReference type="EMBL" id="MFG6415312.1"/>
    </source>
</evidence>
<evidence type="ECO:0000256" key="5">
    <source>
        <dbReference type="ARBA" id="ARBA00022857"/>
    </source>
</evidence>
<evidence type="ECO:0000256" key="3">
    <source>
        <dbReference type="ARBA" id="ARBA00022630"/>
    </source>
</evidence>
<sequence length="195" mass="20236">MNPNALLPLLLDRYSVGPKHLAEPGPDDAQLALMTAAALRAPDHAELVPFRFKVVRGDARTAMAALFAGAASEAGKGEEGAALDAERALRPPVTVAVVARIDLGHPLVPAHEQWAAVGGAVANFLMAAHLLGFGGKMLSGAKVRNAAVAAAFCEPGETLAGWIALGTPSRKPAGPSRKPDPGQVLIDWHLPCKRD</sequence>
<dbReference type="PANTHER" id="PTHR43821:SF1">
    <property type="entry name" value="NAD(P)H NITROREDUCTASE YDJA-RELATED"/>
    <property type="match status" value="1"/>
</dbReference>
<reference evidence="10 11" key="1">
    <citation type="submission" date="2024-09" db="EMBL/GenBank/DDBJ databases">
        <title>Novel species of the genus Pelomonas and Roseateles isolated from streams.</title>
        <authorList>
            <person name="Lu H."/>
        </authorList>
    </citation>
    <scope>NUCLEOTIDE SEQUENCE [LARGE SCALE GENOMIC DNA]</scope>
    <source>
        <strain evidence="10 11">DC23W</strain>
    </source>
</reference>
<keyword evidence="5 8" id="KW-0521">NADP</keyword>
<gene>
    <name evidence="10" type="ORF">ACG02S_15550</name>
</gene>
<dbReference type="PIRSF" id="PIRSF000232">
    <property type="entry name" value="YdjA"/>
    <property type="match status" value="1"/>
</dbReference>
<dbReference type="Pfam" id="PF00881">
    <property type="entry name" value="Nitroreductase"/>
    <property type="match status" value="1"/>
</dbReference>
<dbReference type="InterPro" id="IPR000415">
    <property type="entry name" value="Nitroreductase-like"/>
</dbReference>
<keyword evidence="3 8" id="KW-0285">Flavoprotein</keyword>
<keyword evidence="11" id="KW-1185">Reference proteome</keyword>
<dbReference type="PANTHER" id="PTHR43821">
    <property type="entry name" value="NAD(P)H NITROREDUCTASE YDJA-RELATED"/>
    <property type="match status" value="1"/>
</dbReference>
<keyword evidence="4 8" id="KW-0288">FMN</keyword>
<dbReference type="RefSeq" id="WP_394471380.1">
    <property type="nucleotide sequence ID" value="NZ_JBIGHY010000005.1"/>
</dbReference>
<name>A0ABW7EPE1_9BURK</name>
<dbReference type="InterPro" id="IPR026021">
    <property type="entry name" value="YdjA-like"/>
</dbReference>
<evidence type="ECO:0000313" key="11">
    <source>
        <dbReference type="Proteomes" id="UP001606300"/>
    </source>
</evidence>
<dbReference type="EC" id="1.-.-.-" evidence="8"/>
<comment type="cofactor">
    <cofactor evidence="1 8">
        <name>FMN</name>
        <dbReference type="ChEBI" id="CHEBI:58210"/>
    </cofactor>
</comment>
<evidence type="ECO:0000256" key="2">
    <source>
        <dbReference type="ARBA" id="ARBA00007118"/>
    </source>
</evidence>
<dbReference type="InterPro" id="IPR029479">
    <property type="entry name" value="Nitroreductase"/>
</dbReference>
<protein>
    <recommendedName>
        <fullName evidence="8">Putative NAD(P)H nitroreductase</fullName>
        <ecNumber evidence="8">1.-.-.-</ecNumber>
    </recommendedName>
</protein>
<proteinExistence type="inferred from homology"/>
<evidence type="ECO:0000256" key="6">
    <source>
        <dbReference type="ARBA" id="ARBA00023002"/>
    </source>
</evidence>
<feature type="domain" description="Nitroreductase" evidence="9">
    <location>
        <begin position="13"/>
        <end position="166"/>
    </location>
</feature>
<dbReference type="Proteomes" id="UP001606300">
    <property type="component" value="Unassembled WGS sequence"/>
</dbReference>